<dbReference type="InterPro" id="IPR000836">
    <property type="entry name" value="PRTase_dom"/>
</dbReference>
<protein>
    <recommendedName>
        <fullName evidence="5">Phosphoribosyl transferase domain protein</fullName>
    </recommendedName>
</protein>
<dbReference type="AlphaFoldDB" id="A0AAD0PWZ4"/>
<dbReference type="InterPro" id="IPR011214">
    <property type="entry name" value="UCP020967"/>
</dbReference>
<dbReference type="Pfam" id="PF12500">
    <property type="entry name" value="TRSP"/>
    <property type="match status" value="1"/>
</dbReference>
<dbReference type="PIRSF" id="PIRSF020967">
    <property type="entry name" value="UCP020967"/>
    <property type="match status" value="1"/>
</dbReference>
<sequence>MNLPTPAPFTTHHHSLPTGELQVHVNQQGWDFDKCMDIGARINPKRGFLFVSKLLGKHIPTPTALICEAHEALLDQLAPRLKPGKPMTFIAMAETATGLGHGLYEAALRRFGADQPWIFLTSTRYDMGNHPKIDFLEEHSHAATQFMYAPQGEHLGIFLESRDVVLIDDEVSTGKTFLNLERSLKPHMPSLESVSWVTLTSLTSETARPSVHLLNGSFSFESRPLDVKPPQSVGKPMSAVGVLSPAWGRMGVRGLMKAPESFAQALTVIVAGVSNDKPVLVLGQGEFMHAAVVVAKELESVGVRCAVQSTTRSPVMVWGAIGCAMKAPDPLGDGVDHFVYNLDPDAYAKVIVLCEGQVSEQTRQFCEELGNASPLVMDGWSSYS</sequence>
<feature type="domain" description="TRSP" evidence="1">
    <location>
        <begin position="248"/>
        <end position="363"/>
    </location>
</feature>
<evidence type="ECO:0000259" key="2">
    <source>
        <dbReference type="Pfam" id="PF15609"/>
    </source>
</evidence>
<name>A0AAD0PWZ4_PSEAV</name>
<evidence type="ECO:0000259" key="1">
    <source>
        <dbReference type="Pfam" id="PF12500"/>
    </source>
</evidence>
<feature type="domain" description="Orotate phosphoribosyltransferase-like" evidence="2">
    <location>
        <begin position="36"/>
        <end position="215"/>
    </location>
</feature>
<accession>A0AAD0PWZ4</accession>
<dbReference type="Proteomes" id="UP000006426">
    <property type="component" value="Plasmid pmppla107"/>
</dbReference>
<organism evidence="3 4">
    <name type="scientific">Pseudomonas amygdali pv. lachrymans str. M301315</name>
    <dbReference type="NCBI Taxonomy" id="629260"/>
    <lineage>
        <taxon>Bacteria</taxon>
        <taxon>Pseudomonadati</taxon>
        <taxon>Pseudomonadota</taxon>
        <taxon>Gammaproteobacteria</taxon>
        <taxon>Pseudomonadales</taxon>
        <taxon>Pseudomonadaceae</taxon>
        <taxon>Pseudomonas</taxon>
        <taxon>Pseudomonas amygdali</taxon>
    </lineage>
</organism>
<dbReference type="RefSeq" id="WP_005742566.1">
    <property type="nucleotide sequence ID" value="NZ_CP031226.1"/>
</dbReference>
<reference evidence="3 4" key="1">
    <citation type="journal article" date="2011" name="PLoS Pathog.">
        <title>Dynamic evolution of pathogenicity revealed by sequencing and comparative genomics of 19 Pseudomonas syringae isolates.</title>
        <authorList>
            <person name="Baltrus D.A."/>
            <person name="Nishimura M.T."/>
            <person name="Romanchuk A."/>
            <person name="Chang J.H."/>
            <person name="Mukhtar M.S."/>
            <person name="Cherkis K."/>
            <person name="Roach J."/>
            <person name="Grant S.R."/>
            <person name="Jones C.D."/>
            <person name="Dangl J.L."/>
        </authorList>
    </citation>
    <scope>NUCLEOTIDE SEQUENCE [LARGE SCALE GENOMIC DNA]</scope>
    <source>
        <strain evidence="3 4">M301315</strain>
    </source>
</reference>
<evidence type="ECO:0000313" key="3">
    <source>
        <dbReference type="EMBL" id="AXH60295.1"/>
    </source>
</evidence>
<dbReference type="GeneID" id="39474771"/>
<evidence type="ECO:0008006" key="5">
    <source>
        <dbReference type="Google" id="ProtNLM"/>
    </source>
</evidence>
<dbReference type="InterPro" id="IPR022537">
    <property type="entry name" value="TRSP_dom"/>
</dbReference>
<dbReference type="CDD" id="cd06223">
    <property type="entry name" value="PRTases_typeI"/>
    <property type="match status" value="1"/>
</dbReference>
<gene>
    <name evidence="3" type="ORF">PLA107_034505</name>
</gene>
<proteinExistence type="predicted"/>
<geneLocation type="plasmid" evidence="4">
    <name>pmppla107</name>
</geneLocation>
<dbReference type="EMBL" id="CP031226">
    <property type="protein sequence ID" value="AXH60295.1"/>
    <property type="molecule type" value="Genomic_DNA"/>
</dbReference>
<evidence type="ECO:0000313" key="4">
    <source>
        <dbReference type="Proteomes" id="UP000006426"/>
    </source>
</evidence>
<dbReference type="InterPro" id="IPR041688">
    <property type="entry name" value="PRTase_2"/>
</dbReference>
<dbReference type="SUPFAM" id="SSF53271">
    <property type="entry name" value="PRTase-like"/>
    <property type="match status" value="1"/>
</dbReference>
<dbReference type="Pfam" id="PF15609">
    <property type="entry name" value="PRTase_2"/>
    <property type="match status" value="1"/>
</dbReference>
<dbReference type="InterPro" id="IPR029057">
    <property type="entry name" value="PRTase-like"/>
</dbReference>
<keyword evidence="3" id="KW-0614">Plasmid</keyword>